<protein>
    <recommendedName>
        <fullName evidence="3">Protein xylosyltransferase</fullName>
    </recommendedName>
</protein>
<sequence length="1649" mass="184211">MTSRCAQPLPSRGPVILADNASRTVLMSAPKAGATQTTMLMLSMLNLTQDALQHDHWIHNYRREVFEKSRAHRRDHVCHDCGHSGQWTCVRFLRSPLDRIVSSYIHTMTYEKLVLPELGRVCQGCSQTASFAQFLMAISAFVNSSAMKGNRADDHVLPQTPLHGCDSEPSRLLSVPVEAMPNALLELEQLRMLHRAGAGVWPSEHYITQNLSLHASTAKVSSWPWSRVKAAIDSKQLPPYDQFLTPEICGKLRCLFAADFSAWQRMCAQPELRQCRTCISACTAQLARFQSCGCSTCGSGGVGASQRDDAGAPHRRFVMWMPHRTSSSWAIDLLMQHPNIVAIGEKYNNSPPSVVKSVLNGTDPFVAHLLRIKPAATTFGFQIKFNGSEESPLYTAFGSTPVICSFRRNLFDMAASELISRRLVEEGCGFNARIGHSNVSKCTFTSSRPRIAVDPEALYAQVLYEHNVREHTLRNCQRRAGRYPTYFLWYEDLMDSPEQEYIRLEEFLGVPKVPMPKAKLVKIVSQPLDQIFANWDAIVRRFVGSPFECTLASSTQLSSARTVELTKRANCAATAGRRLSSADAAVAKAAGFDEKSSSSPAKQRCRELGLWARWLATSGRGYHGSSICDLLGVVGSQFCNQAFDEKACVKASGQEAQVAVDAALDRLRAQHRASLWNGTCAFTISAWNNAPVVEVFLLSILKHNPELRCLKWVIADNALMNTPTVQHIRERFAMLQREWAAVSLHLVTMEEIQATMSYDFHELAFRYSVVEFNTAIKPHAFTHLFSTGLRAALYFDPDCLFFSHLDEIAMLLHWRSFVMTPHETRPTPDDGLWQTDLQLMRAGIFNFGFLGLSTAIWSSTAHYLRWWADKLRFQGFVHLKHGMHLDQNWAVFITSFYARETYEVLVDPRYNVACWNIHYRGAHILSDEDAEHPTYGGAPLVFFHFSGVATTQSLAQGTVCPHQTRYTLNDFPQLQPLFAAYRVHILRRNGSKLRKMPYGFGRWDNGVFIPRLVRSEYARMFPITRQALALGAPSNSRLERLVDVQLNQFSAFQSSMWAWLFTYRDGVIADACAIDITKTNMMTVFSNRLNSAKILECGHADSGPASLMGWLLRIGAQIIAYLTDDDLADAQMRRAVLDSISSNTTCEVPSASAVPCSVDAGVRYGQDSLCCALRKRAKEVIGTTGSAQPPHVHVADAFRGCCHSQPFHDDHMGVNVVGYMDGFFGVATSARMHYAALSSQQGIQTVGLVLNSGTRGDARFLKGIKIVDRLHYGITLLMVNADQTKRMVDSFVLGCPRSHYTIGYWAWELEEFPRKWRTSSLALDEIWVPSDFVRRSVRLSLTKIQWTRNIPVRTIPIGLELQDPEKVSRGNITLVAHALNIAAGAYVFLVVLDSDSVLERKGVDVALHAFKSAFAENMKVHLIIKRIGRKSDWLAGNGDLVQSMDAPNIHLLDRYLTDAEMNALQGLADCYVSLHRSEGFGLNILRNMLDGKPVISTLYGGSMEFQQHLPDRYRSTLGIGFTRTTLLKDNGPYKKGSTWAEPNVSQATRAMLWAVAHPAAASKLAKLAKNALAPMFTTQAVGALMAKRLREIERIRATRGHAWGSRFAKVCARFRQVNKLETDRQSSSACEGLSTRSIEMAKTAFSQEV</sequence>
<dbReference type="EMBL" id="JBGBPQ010000008">
    <property type="protein sequence ID" value="KAL1520877.1"/>
    <property type="molecule type" value="Genomic_DNA"/>
</dbReference>
<dbReference type="PANTHER" id="PTHR46656">
    <property type="entry name" value="PUTATIVE-RELATED"/>
    <property type="match status" value="1"/>
</dbReference>
<dbReference type="Proteomes" id="UP001515480">
    <property type="component" value="Unassembled WGS sequence"/>
</dbReference>
<dbReference type="InterPro" id="IPR029044">
    <property type="entry name" value="Nucleotide-diphossugar_trans"/>
</dbReference>
<dbReference type="InterPro" id="IPR027417">
    <property type="entry name" value="P-loop_NTPase"/>
</dbReference>
<dbReference type="PANTHER" id="PTHR46656:SF3">
    <property type="entry name" value="PUTATIVE-RELATED"/>
    <property type="match status" value="1"/>
</dbReference>
<comment type="caution">
    <text evidence="1">The sequence shown here is derived from an EMBL/GenBank/DDBJ whole genome shotgun (WGS) entry which is preliminary data.</text>
</comment>
<dbReference type="Gene3D" id="3.40.50.300">
    <property type="entry name" value="P-loop containing nucleotide triphosphate hydrolases"/>
    <property type="match status" value="1"/>
</dbReference>
<proteinExistence type="predicted"/>
<dbReference type="SUPFAM" id="SSF53448">
    <property type="entry name" value="Nucleotide-diphospho-sugar transferases"/>
    <property type="match status" value="1"/>
</dbReference>
<name>A0AB34JIZ6_PRYPA</name>
<organism evidence="1 2">
    <name type="scientific">Prymnesium parvum</name>
    <name type="common">Toxic golden alga</name>
    <dbReference type="NCBI Taxonomy" id="97485"/>
    <lineage>
        <taxon>Eukaryota</taxon>
        <taxon>Haptista</taxon>
        <taxon>Haptophyta</taxon>
        <taxon>Prymnesiophyceae</taxon>
        <taxon>Prymnesiales</taxon>
        <taxon>Prymnesiaceae</taxon>
        <taxon>Prymnesium</taxon>
    </lineage>
</organism>
<dbReference type="SUPFAM" id="SSF53756">
    <property type="entry name" value="UDP-Glycosyltransferase/glycogen phosphorylase"/>
    <property type="match status" value="1"/>
</dbReference>
<accession>A0AB34JIZ6</accession>
<gene>
    <name evidence="1" type="ORF">AB1Y20_022438</name>
</gene>
<reference evidence="1 2" key="1">
    <citation type="journal article" date="2024" name="Science">
        <title>Giant polyketide synthase enzymes in the biosynthesis of giant marine polyether toxins.</title>
        <authorList>
            <person name="Fallon T.R."/>
            <person name="Shende V.V."/>
            <person name="Wierzbicki I.H."/>
            <person name="Pendleton A.L."/>
            <person name="Watervoot N.F."/>
            <person name="Auber R.P."/>
            <person name="Gonzalez D.J."/>
            <person name="Wisecaver J.H."/>
            <person name="Moore B.S."/>
        </authorList>
    </citation>
    <scope>NUCLEOTIDE SEQUENCE [LARGE SCALE GENOMIC DNA]</scope>
    <source>
        <strain evidence="1 2">12B1</strain>
    </source>
</reference>
<evidence type="ECO:0000313" key="2">
    <source>
        <dbReference type="Proteomes" id="UP001515480"/>
    </source>
</evidence>
<evidence type="ECO:0008006" key="3">
    <source>
        <dbReference type="Google" id="ProtNLM"/>
    </source>
</evidence>
<dbReference type="SUPFAM" id="SSF52540">
    <property type="entry name" value="P-loop containing nucleoside triphosphate hydrolases"/>
    <property type="match status" value="1"/>
</dbReference>
<dbReference type="Gene3D" id="3.40.50.2000">
    <property type="entry name" value="Glycogen Phosphorylase B"/>
    <property type="match status" value="1"/>
</dbReference>
<dbReference type="Gene3D" id="3.90.550.10">
    <property type="entry name" value="Spore Coat Polysaccharide Biosynthesis Protein SpsA, Chain A"/>
    <property type="match status" value="1"/>
</dbReference>
<keyword evidence="2" id="KW-1185">Reference proteome</keyword>
<dbReference type="Pfam" id="PF13692">
    <property type="entry name" value="Glyco_trans_1_4"/>
    <property type="match status" value="1"/>
</dbReference>
<evidence type="ECO:0000313" key="1">
    <source>
        <dbReference type="EMBL" id="KAL1520877.1"/>
    </source>
</evidence>